<comment type="caution">
    <text evidence="2">The sequence shown here is derived from an EMBL/GenBank/DDBJ whole genome shotgun (WGS) entry which is preliminary data.</text>
</comment>
<keyword evidence="3" id="KW-1185">Reference proteome</keyword>
<keyword evidence="1" id="KW-0175">Coiled coil</keyword>
<reference evidence="2 3" key="1">
    <citation type="journal article" name="Nat. Commun.">
        <title>Undinarchaeota illuminate DPANN phylogeny and the impact of gene transfer on archaeal evolution.</title>
        <authorList>
            <person name="Dombrowski N."/>
            <person name="Williams T.A."/>
            <person name="Sun J."/>
            <person name="Woodcroft B.J."/>
            <person name="Lee J.H."/>
            <person name="Minh B.Q."/>
            <person name="Rinke C."/>
            <person name="Spang A."/>
        </authorList>
    </citation>
    <scope>NUCLEOTIDE SEQUENCE [LARGE SCALE GENOMIC DNA]</scope>
    <source>
        <strain evidence="2">MAG_bin1129</strain>
    </source>
</reference>
<organism evidence="2 3">
    <name type="scientific">Candidatus Naiadarchaeum limnaeum</name>
    <dbReference type="NCBI Taxonomy" id="2756139"/>
    <lineage>
        <taxon>Archaea</taxon>
        <taxon>Candidatus Undinarchaeota</taxon>
        <taxon>Candidatus Undinarchaeia</taxon>
        <taxon>Candidatus Naiadarchaeales</taxon>
        <taxon>Candidatus Naiadarchaeaceae</taxon>
        <taxon>Candidatus Naiadarchaeum</taxon>
    </lineage>
</organism>
<proteinExistence type="predicted"/>
<protein>
    <submittedName>
        <fullName evidence="2">Uncharacterized protein</fullName>
    </submittedName>
</protein>
<dbReference type="AlphaFoldDB" id="A0A832VAU1"/>
<evidence type="ECO:0000313" key="2">
    <source>
        <dbReference type="EMBL" id="HIK00721.1"/>
    </source>
</evidence>
<evidence type="ECO:0000313" key="3">
    <source>
        <dbReference type="Proteomes" id="UP000646946"/>
    </source>
</evidence>
<sequence>MEQSPQAIMQDLLWRLTSLETKVKLNEQNFFNLQERMQLINKNFLDLKKEIRDRADNISDEIHDLDKRVESLRDKFAQAPKAADVDQIKKFHESINVFKPEMSADEAKSILDDVLTKMEK</sequence>
<feature type="coiled-coil region" evidence="1">
    <location>
        <begin position="48"/>
        <end position="75"/>
    </location>
</feature>
<evidence type="ECO:0000256" key="1">
    <source>
        <dbReference type="SAM" id="Coils"/>
    </source>
</evidence>
<gene>
    <name evidence="2" type="ORF">H1016_04225</name>
</gene>
<accession>A0A832VAU1</accession>
<dbReference type="Proteomes" id="UP000646946">
    <property type="component" value="Unassembled WGS sequence"/>
</dbReference>
<dbReference type="EMBL" id="DVAB01000035">
    <property type="protein sequence ID" value="HIK00721.1"/>
    <property type="molecule type" value="Genomic_DNA"/>
</dbReference>
<name>A0A832VAU1_9ARCH</name>